<keyword evidence="3" id="KW-0418">Kinase</keyword>
<proteinExistence type="predicted"/>
<dbReference type="GO" id="GO:0005524">
    <property type="term" value="F:ATP binding"/>
    <property type="evidence" value="ECO:0007669"/>
    <property type="project" value="InterPro"/>
</dbReference>
<dbReference type="OrthoDB" id="10252171at2759"/>
<organism evidence="3 4">
    <name type="scientific">Thelephora terrestris</name>
    <dbReference type="NCBI Taxonomy" id="56493"/>
    <lineage>
        <taxon>Eukaryota</taxon>
        <taxon>Fungi</taxon>
        <taxon>Dikarya</taxon>
        <taxon>Basidiomycota</taxon>
        <taxon>Agaricomycotina</taxon>
        <taxon>Agaricomycetes</taxon>
        <taxon>Thelephorales</taxon>
        <taxon>Thelephoraceae</taxon>
        <taxon>Thelephora</taxon>
    </lineage>
</organism>
<dbReference type="InterPro" id="IPR001245">
    <property type="entry name" value="Ser-Thr/Tyr_kinase_cat_dom"/>
</dbReference>
<comment type="caution">
    <text evidence="3">The sequence shown here is derived from an EMBL/GenBank/DDBJ whole genome shotgun (WGS) entry which is preliminary data.</text>
</comment>
<accession>A0A9P6HKP4</accession>
<dbReference type="Gene3D" id="1.10.510.10">
    <property type="entry name" value="Transferase(Phosphotransferase) domain 1"/>
    <property type="match status" value="1"/>
</dbReference>
<evidence type="ECO:0000256" key="1">
    <source>
        <dbReference type="SAM" id="MobiDB-lite"/>
    </source>
</evidence>
<evidence type="ECO:0000313" key="3">
    <source>
        <dbReference type="EMBL" id="KAF9789521.1"/>
    </source>
</evidence>
<dbReference type="AlphaFoldDB" id="A0A9P6HKP4"/>
<protein>
    <submittedName>
        <fullName evidence="3">Kinase-like domain-containing protein</fullName>
    </submittedName>
</protein>
<dbReference type="PROSITE" id="PS50011">
    <property type="entry name" value="PROTEIN_KINASE_DOM"/>
    <property type="match status" value="1"/>
</dbReference>
<dbReference type="Pfam" id="PF07714">
    <property type="entry name" value="PK_Tyr_Ser-Thr"/>
    <property type="match status" value="1"/>
</dbReference>
<dbReference type="Proteomes" id="UP000736335">
    <property type="component" value="Unassembled WGS sequence"/>
</dbReference>
<reference evidence="3" key="1">
    <citation type="journal article" date="2020" name="Nat. Commun.">
        <title>Large-scale genome sequencing of mycorrhizal fungi provides insights into the early evolution of symbiotic traits.</title>
        <authorList>
            <person name="Miyauchi S."/>
            <person name="Kiss E."/>
            <person name="Kuo A."/>
            <person name="Drula E."/>
            <person name="Kohler A."/>
            <person name="Sanchez-Garcia M."/>
            <person name="Morin E."/>
            <person name="Andreopoulos B."/>
            <person name="Barry K.W."/>
            <person name="Bonito G."/>
            <person name="Buee M."/>
            <person name="Carver A."/>
            <person name="Chen C."/>
            <person name="Cichocki N."/>
            <person name="Clum A."/>
            <person name="Culley D."/>
            <person name="Crous P.W."/>
            <person name="Fauchery L."/>
            <person name="Girlanda M."/>
            <person name="Hayes R.D."/>
            <person name="Keri Z."/>
            <person name="LaButti K."/>
            <person name="Lipzen A."/>
            <person name="Lombard V."/>
            <person name="Magnuson J."/>
            <person name="Maillard F."/>
            <person name="Murat C."/>
            <person name="Nolan M."/>
            <person name="Ohm R.A."/>
            <person name="Pangilinan J."/>
            <person name="Pereira M.F."/>
            <person name="Perotto S."/>
            <person name="Peter M."/>
            <person name="Pfister S."/>
            <person name="Riley R."/>
            <person name="Sitrit Y."/>
            <person name="Stielow J.B."/>
            <person name="Szollosi G."/>
            <person name="Zifcakova L."/>
            <person name="Stursova M."/>
            <person name="Spatafora J.W."/>
            <person name="Tedersoo L."/>
            <person name="Vaario L.M."/>
            <person name="Yamada A."/>
            <person name="Yan M."/>
            <person name="Wang P."/>
            <person name="Xu J."/>
            <person name="Bruns T."/>
            <person name="Baldrian P."/>
            <person name="Vilgalys R."/>
            <person name="Dunand C."/>
            <person name="Henrissat B."/>
            <person name="Grigoriev I.V."/>
            <person name="Hibbett D."/>
            <person name="Nagy L.G."/>
            <person name="Martin F.M."/>
        </authorList>
    </citation>
    <scope>NUCLEOTIDE SEQUENCE</scope>
    <source>
        <strain evidence="3">UH-Tt-Lm1</strain>
    </source>
</reference>
<name>A0A9P6HKP4_9AGAM</name>
<gene>
    <name evidence="3" type="ORF">BJ322DRAFT_539866</name>
</gene>
<feature type="compositionally biased region" description="Polar residues" evidence="1">
    <location>
        <begin position="295"/>
        <end position="304"/>
    </location>
</feature>
<feature type="domain" description="Protein kinase" evidence="2">
    <location>
        <begin position="1"/>
        <end position="254"/>
    </location>
</feature>
<keyword evidence="3" id="KW-0808">Transferase</keyword>
<dbReference type="GO" id="GO:0004674">
    <property type="term" value="F:protein serine/threonine kinase activity"/>
    <property type="evidence" value="ECO:0007669"/>
    <property type="project" value="TreeGrafter"/>
</dbReference>
<dbReference type="EMBL" id="WIUZ02000003">
    <property type="protein sequence ID" value="KAF9789521.1"/>
    <property type="molecule type" value="Genomic_DNA"/>
</dbReference>
<reference evidence="3" key="2">
    <citation type="submission" date="2020-11" db="EMBL/GenBank/DDBJ databases">
        <authorList>
            <consortium name="DOE Joint Genome Institute"/>
            <person name="Kuo A."/>
            <person name="Miyauchi S."/>
            <person name="Kiss E."/>
            <person name="Drula E."/>
            <person name="Kohler A."/>
            <person name="Sanchez-Garcia M."/>
            <person name="Andreopoulos B."/>
            <person name="Barry K.W."/>
            <person name="Bonito G."/>
            <person name="Buee M."/>
            <person name="Carver A."/>
            <person name="Chen C."/>
            <person name="Cichocki N."/>
            <person name="Clum A."/>
            <person name="Culley D."/>
            <person name="Crous P.W."/>
            <person name="Fauchery L."/>
            <person name="Girlanda M."/>
            <person name="Hayes R."/>
            <person name="Keri Z."/>
            <person name="Labutti K."/>
            <person name="Lipzen A."/>
            <person name="Lombard V."/>
            <person name="Magnuson J."/>
            <person name="Maillard F."/>
            <person name="Morin E."/>
            <person name="Murat C."/>
            <person name="Nolan M."/>
            <person name="Ohm R."/>
            <person name="Pangilinan J."/>
            <person name="Pereira M."/>
            <person name="Perotto S."/>
            <person name="Peter M."/>
            <person name="Riley R."/>
            <person name="Sitrit Y."/>
            <person name="Stielow B."/>
            <person name="Szollosi G."/>
            <person name="Zifcakova L."/>
            <person name="Stursova M."/>
            <person name="Spatafora J.W."/>
            <person name="Tedersoo L."/>
            <person name="Vaario L.-M."/>
            <person name="Yamada A."/>
            <person name="Yan M."/>
            <person name="Wang P."/>
            <person name="Xu J."/>
            <person name="Bruns T."/>
            <person name="Baldrian P."/>
            <person name="Vilgalys R."/>
            <person name="Henrissat B."/>
            <person name="Grigoriev I.V."/>
            <person name="Hibbett D."/>
            <person name="Nagy L.G."/>
            <person name="Martin F.M."/>
        </authorList>
    </citation>
    <scope>NUCLEOTIDE SEQUENCE</scope>
    <source>
        <strain evidence="3">UH-Tt-Lm1</strain>
    </source>
</reference>
<dbReference type="InterPro" id="IPR000719">
    <property type="entry name" value="Prot_kinase_dom"/>
</dbReference>
<dbReference type="SUPFAM" id="SSF56112">
    <property type="entry name" value="Protein kinase-like (PK-like)"/>
    <property type="match status" value="1"/>
</dbReference>
<feature type="compositionally biased region" description="Low complexity" evidence="1">
    <location>
        <begin position="267"/>
        <end position="283"/>
    </location>
</feature>
<evidence type="ECO:0000313" key="4">
    <source>
        <dbReference type="Proteomes" id="UP000736335"/>
    </source>
</evidence>
<sequence>MFHSSSTNRSLFCKEAVAWKHLRHPNILPLLGATLREHELCLISEWMDQGNIKQYLKRKENSELNRIELLVEVVDGLSYMHGLQVVHGNLKGANIYIKNFHVCIADFGVSTIARHESWVGTDTMSTPSLVSFTLGGNIRWMSPELLDPPRFNAPDPRPTKESDRFALGMVIYEVLCGKIPYDGWDIDRINDAILKGIRPYRPKAATHLGLFDELWDILQRCWDERSEVRPELHIIRACLDEVTPMWHARKHMPLISADDAASLYPSSQYSHSLSTSTPSRSPAPSDPSPSPVPSYFQSRYSDPQ</sequence>
<dbReference type="InterPro" id="IPR011009">
    <property type="entry name" value="Kinase-like_dom_sf"/>
</dbReference>
<keyword evidence="4" id="KW-1185">Reference proteome</keyword>
<feature type="region of interest" description="Disordered" evidence="1">
    <location>
        <begin position="267"/>
        <end position="304"/>
    </location>
</feature>
<dbReference type="InterPro" id="IPR051681">
    <property type="entry name" value="Ser/Thr_Kinases-Pseudokinases"/>
</dbReference>
<dbReference type="PANTHER" id="PTHR44329">
    <property type="entry name" value="SERINE/THREONINE-PROTEIN KINASE TNNI3K-RELATED"/>
    <property type="match status" value="1"/>
</dbReference>
<evidence type="ECO:0000259" key="2">
    <source>
        <dbReference type="PROSITE" id="PS50011"/>
    </source>
</evidence>